<dbReference type="Gene3D" id="3.30.1310.10">
    <property type="entry name" value="Nucleoid-associated protein YbaB-like domain"/>
    <property type="match status" value="1"/>
</dbReference>
<dbReference type="Proteomes" id="UP000249324">
    <property type="component" value="Unassembled WGS sequence"/>
</dbReference>
<dbReference type="InterPro" id="IPR004401">
    <property type="entry name" value="YbaB/EbfC"/>
</dbReference>
<name>A0ABD6FI00_9PSEU</name>
<dbReference type="EMBL" id="QGUI02000227">
    <property type="protein sequence ID" value="MFO7193523.1"/>
    <property type="molecule type" value="Genomic_DNA"/>
</dbReference>
<protein>
    <submittedName>
        <fullName evidence="2">YbaB/EbfC family nucleoid-associated protein</fullName>
    </submittedName>
</protein>
<reference evidence="2 3" key="1">
    <citation type="journal article" date="2021" name="BMC Genomics">
        <title>Genome-resolved metagenome and metatranscriptome analyses of thermophilic composting reveal key bacterial players and their metabolic interactions.</title>
        <authorList>
            <person name="Braga L.P.P."/>
            <person name="Pereira R.V."/>
            <person name="Martins L.F."/>
            <person name="Moura L.M.S."/>
            <person name="Sanchez F.B."/>
            <person name="Patane J.S.L."/>
            <person name="da Silva A.M."/>
            <person name="Setubal J.C."/>
        </authorList>
    </citation>
    <scope>NUCLEOTIDE SEQUENCE [LARGE SCALE GENOMIC DNA]</scope>
    <source>
        <strain evidence="2">ZC4RG45</strain>
    </source>
</reference>
<dbReference type="Pfam" id="PF02575">
    <property type="entry name" value="YbaB_DNA_bd"/>
    <property type="match status" value="1"/>
</dbReference>
<proteinExistence type="predicted"/>
<dbReference type="InterPro" id="IPR036894">
    <property type="entry name" value="YbaB-like_sf"/>
</dbReference>
<dbReference type="AlphaFoldDB" id="A0ABD6FI00"/>
<evidence type="ECO:0000256" key="1">
    <source>
        <dbReference type="SAM" id="MobiDB-lite"/>
    </source>
</evidence>
<evidence type="ECO:0000313" key="2">
    <source>
        <dbReference type="EMBL" id="MFO7193523.1"/>
    </source>
</evidence>
<sequence length="150" mass="15494">MTDAVLQDALDREGAVTEYRARVDELLGEYRRGREQLAGLHRTLRSITATASTPDGSVSATVGPRGTLTGLTITEQAYQRFTPAELAEQIVRLAGQAAASAVAKAGAVLAPALPSGVDPEALLLGTGDLSPAEIRAGDDRAAEPAEGASR</sequence>
<gene>
    <name evidence="2" type="ORF">DIU77_014880</name>
</gene>
<feature type="region of interest" description="Disordered" evidence="1">
    <location>
        <begin position="130"/>
        <end position="150"/>
    </location>
</feature>
<comment type="caution">
    <text evidence="2">The sequence shown here is derived from an EMBL/GenBank/DDBJ whole genome shotgun (WGS) entry which is preliminary data.</text>
</comment>
<accession>A0ABD6FI00</accession>
<evidence type="ECO:0000313" key="3">
    <source>
        <dbReference type="Proteomes" id="UP000249324"/>
    </source>
</evidence>
<organism evidence="2 3">
    <name type="scientific">Thermocrispum agreste</name>
    <dbReference type="NCBI Taxonomy" id="37925"/>
    <lineage>
        <taxon>Bacteria</taxon>
        <taxon>Bacillati</taxon>
        <taxon>Actinomycetota</taxon>
        <taxon>Actinomycetes</taxon>
        <taxon>Pseudonocardiales</taxon>
        <taxon>Pseudonocardiaceae</taxon>
        <taxon>Thermocrispum</taxon>
    </lineage>
</organism>
<feature type="compositionally biased region" description="Basic and acidic residues" evidence="1">
    <location>
        <begin position="135"/>
        <end position="150"/>
    </location>
</feature>